<dbReference type="InterPro" id="IPR011989">
    <property type="entry name" value="ARM-like"/>
</dbReference>
<evidence type="ECO:0000256" key="1">
    <source>
        <dbReference type="SAM" id="Phobius"/>
    </source>
</evidence>
<name>A0A9P1C446_9DINO</name>
<feature type="transmembrane region" description="Helical" evidence="1">
    <location>
        <begin position="109"/>
        <end position="131"/>
    </location>
</feature>
<comment type="caution">
    <text evidence="2">The sequence shown here is derived from an EMBL/GenBank/DDBJ whole genome shotgun (WGS) entry which is preliminary data.</text>
</comment>
<dbReference type="AlphaFoldDB" id="A0A9P1C446"/>
<dbReference type="EMBL" id="CAMXCT020000913">
    <property type="protein sequence ID" value="CAL1138104.1"/>
    <property type="molecule type" value="Genomic_DNA"/>
</dbReference>
<dbReference type="InterPro" id="IPR016024">
    <property type="entry name" value="ARM-type_fold"/>
</dbReference>
<organism evidence="2">
    <name type="scientific">Cladocopium goreaui</name>
    <dbReference type="NCBI Taxonomy" id="2562237"/>
    <lineage>
        <taxon>Eukaryota</taxon>
        <taxon>Sar</taxon>
        <taxon>Alveolata</taxon>
        <taxon>Dinophyceae</taxon>
        <taxon>Suessiales</taxon>
        <taxon>Symbiodiniaceae</taxon>
        <taxon>Cladocopium</taxon>
    </lineage>
</organism>
<dbReference type="OrthoDB" id="431423at2759"/>
<evidence type="ECO:0000313" key="3">
    <source>
        <dbReference type="EMBL" id="CAL1138104.1"/>
    </source>
</evidence>
<keyword evidence="1" id="KW-1133">Transmembrane helix</keyword>
<keyword evidence="1" id="KW-0472">Membrane</keyword>
<accession>A0A9P1C446</accession>
<evidence type="ECO:0000313" key="4">
    <source>
        <dbReference type="Proteomes" id="UP001152797"/>
    </source>
</evidence>
<reference evidence="3" key="2">
    <citation type="submission" date="2024-04" db="EMBL/GenBank/DDBJ databases">
        <authorList>
            <person name="Chen Y."/>
            <person name="Shah S."/>
            <person name="Dougan E. K."/>
            <person name="Thang M."/>
            <person name="Chan C."/>
        </authorList>
    </citation>
    <scope>NUCLEOTIDE SEQUENCE [LARGE SCALE GENOMIC DNA]</scope>
</reference>
<protein>
    <submittedName>
        <fullName evidence="2">Uncharacterized protein</fullName>
    </submittedName>
</protein>
<sequence length="1110" mass="125374">MDISLARHVMTDLRPPIHPVKVLPTKMGEADRLSRTRAAVWIYGSSTLLTMLCLKLQSQRCRQRRVQPEEAEHAEPLLESSRALSLEAKEVSAKPAEAKEQDAEREHRLTVGFVVYHMTYTYLGLILVFWACRKNYLNVYGLDWELYSFWFVEAAATHLICRAPPQKFLSSICPIISERYDLVKDTVSVGIYANLGHTVGYVGDVFGQQRCSAIVILTMIVPNLNNYLNPVTEELMRASYWPLPRDGGQKGVNSGTATDEETSKRTSFFHKMMVMCVKQVEEATREHRRMLCLLEDLPQLSVALFFTGYSYYTEGAAISPFIVVNICVALSKTICIFVGRPICLTWMAMNGVPWPLRCISRNNVQDVLRICHYHYTNALSEHAEDPRMHILGEILRSDEAARGARQAAEQYLWSRVQEKASNGLPLVRSDSGVEIDIVQHVEGTRMREAVLAYCASTEISFHEAEALQKKWETFSFFQNSDLLTLRGINEGSIDLNNSKAVRPDELGELARPLTQTFLNLLTTGSPRDQERAFKILGRIGTEETAVAVLSVCKPEIFSHKDHMMREAACRSMVMVSWEKFEGHAQELPRVAFEDESVDVRQAAWWALGFKGDIGVRLVHKQLASSDYFDSTDTMLTRALFAIRWMGSDADEIFDDKVLAVIEKVEKAEKEQLEPVWLHTWSGVAKWLLYFGRLDGLAKIWPSALKNCKNDECRRVLLSLAGYLQEPQVVDTVVNLLVSYKDPGGVRSYGMYHDPFLDSVLESARLLLPQFTSEHVSSICNIVEKQDVSVRTQLYACCLLANMKEVGKRPAPPVSFVVKQFQHEDPQIRNLAARTFGIFGTIPETLPHLPSLSQLLEDSDTVREAAAWAFGEFDAIPRMKEHIPALLASCTSAQVSTQSSYGYNRAPFFALQKLDIFKNGLVDEKDKRLILENAWRVKESEKKIQMKALDWADLLPPEEMELDLVKALAWLSFKKEVQMNSYGFLASSPWFHLQKLKQKGAKAVEDLLTEKDPSDLDFRKLLTCNIDSINVLEQNDPRILALCSYMLHGEWGLRSAAGRALSRCFGKAVVNLPEVQGILPALVLTQSTRTGSSTIPKVFLTPRAMMQENGF</sequence>
<dbReference type="EMBL" id="CAMXCT030000913">
    <property type="protein sequence ID" value="CAL4772041.1"/>
    <property type="molecule type" value="Genomic_DNA"/>
</dbReference>
<gene>
    <name evidence="2" type="ORF">C1SCF055_LOCUS12248</name>
</gene>
<dbReference type="Proteomes" id="UP001152797">
    <property type="component" value="Unassembled WGS sequence"/>
</dbReference>
<dbReference type="EMBL" id="CAMXCT010000913">
    <property type="protein sequence ID" value="CAI3984729.1"/>
    <property type="molecule type" value="Genomic_DNA"/>
</dbReference>
<dbReference type="SUPFAM" id="SSF48371">
    <property type="entry name" value="ARM repeat"/>
    <property type="match status" value="1"/>
</dbReference>
<keyword evidence="4" id="KW-1185">Reference proteome</keyword>
<evidence type="ECO:0000313" key="2">
    <source>
        <dbReference type="EMBL" id="CAI3984729.1"/>
    </source>
</evidence>
<reference evidence="2" key="1">
    <citation type="submission" date="2022-10" db="EMBL/GenBank/DDBJ databases">
        <authorList>
            <person name="Chen Y."/>
            <person name="Dougan E. K."/>
            <person name="Chan C."/>
            <person name="Rhodes N."/>
            <person name="Thang M."/>
        </authorList>
    </citation>
    <scope>NUCLEOTIDE SEQUENCE</scope>
</reference>
<keyword evidence="1" id="KW-0812">Transmembrane</keyword>
<dbReference type="Gene3D" id="1.25.10.10">
    <property type="entry name" value="Leucine-rich Repeat Variant"/>
    <property type="match status" value="2"/>
</dbReference>
<proteinExistence type="predicted"/>